<accession>A0A8H3IUW7</accession>
<dbReference type="OrthoDB" id="5418867at2759"/>
<feature type="region of interest" description="Disordered" evidence="1">
    <location>
        <begin position="82"/>
        <end position="111"/>
    </location>
</feature>
<feature type="region of interest" description="Disordered" evidence="1">
    <location>
        <begin position="57"/>
        <end position="76"/>
    </location>
</feature>
<organism evidence="2 3">
    <name type="scientific">Heterodermia speciosa</name>
    <dbReference type="NCBI Taxonomy" id="116794"/>
    <lineage>
        <taxon>Eukaryota</taxon>
        <taxon>Fungi</taxon>
        <taxon>Dikarya</taxon>
        <taxon>Ascomycota</taxon>
        <taxon>Pezizomycotina</taxon>
        <taxon>Lecanoromycetes</taxon>
        <taxon>OSLEUM clade</taxon>
        <taxon>Lecanoromycetidae</taxon>
        <taxon>Caliciales</taxon>
        <taxon>Physciaceae</taxon>
        <taxon>Heterodermia</taxon>
    </lineage>
</organism>
<dbReference type="AlphaFoldDB" id="A0A8H3IUW7"/>
<comment type="caution">
    <text evidence="2">The sequence shown here is derived from an EMBL/GenBank/DDBJ whole genome shotgun (WGS) entry which is preliminary data.</text>
</comment>
<evidence type="ECO:0000256" key="1">
    <source>
        <dbReference type="SAM" id="MobiDB-lite"/>
    </source>
</evidence>
<keyword evidence="3" id="KW-1185">Reference proteome</keyword>
<proteinExistence type="predicted"/>
<gene>
    <name evidence="2" type="ORF">HETSPECPRED_006635</name>
</gene>
<evidence type="ECO:0000313" key="2">
    <source>
        <dbReference type="EMBL" id="CAF9927639.1"/>
    </source>
</evidence>
<dbReference type="Proteomes" id="UP000664521">
    <property type="component" value="Unassembled WGS sequence"/>
</dbReference>
<reference evidence="2" key="1">
    <citation type="submission" date="2021-03" db="EMBL/GenBank/DDBJ databases">
        <authorList>
            <person name="Tagirdzhanova G."/>
        </authorList>
    </citation>
    <scope>NUCLEOTIDE SEQUENCE</scope>
</reference>
<protein>
    <submittedName>
        <fullName evidence="2">Uncharacterized protein</fullName>
    </submittedName>
</protein>
<dbReference type="EMBL" id="CAJPDS010000045">
    <property type="protein sequence ID" value="CAF9927639.1"/>
    <property type="molecule type" value="Genomic_DNA"/>
</dbReference>
<evidence type="ECO:0000313" key="3">
    <source>
        <dbReference type="Proteomes" id="UP000664521"/>
    </source>
</evidence>
<name>A0A8H3IUW7_9LECA</name>
<sequence length="183" mass="20075">MAKEKITWDAAADQKLFLVILAIHEIKVDFEAVARSFDCTPRAIQERIKRIKLMAKNEGVSSADSTPSKPPKATVKDTGNMKIKINTKAKAPGEGVHTRKKRKTDNGGSVAVDTSKKEITLAALREMDDMPVLEDDSDDAVVKKEPFDFDADFDADADLSGISAFDPAEDQLLAEQDFLHNAN</sequence>